<accession>A0ABP5Z3U2</accession>
<dbReference type="Proteomes" id="UP001501721">
    <property type="component" value="Unassembled WGS sequence"/>
</dbReference>
<comment type="caution">
    <text evidence="1">The sequence shown here is derived from an EMBL/GenBank/DDBJ whole genome shotgun (WGS) entry which is preliminary data.</text>
</comment>
<evidence type="ECO:0000313" key="1">
    <source>
        <dbReference type="EMBL" id="GAA2490728.1"/>
    </source>
</evidence>
<gene>
    <name evidence="1" type="ORF">GCM10010422_41560</name>
</gene>
<evidence type="ECO:0000313" key="2">
    <source>
        <dbReference type="Proteomes" id="UP001501721"/>
    </source>
</evidence>
<protein>
    <submittedName>
        <fullName evidence="1">Uncharacterized protein</fullName>
    </submittedName>
</protein>
<proteinExistence type="predicted"/>
<keyword evidence="2" id="KW-1185">Reference proteome</keyword>
<organism evidence="1 2">
    <name type="scientific">Streptomyces graminearus</name>
    <dbReference type="NCBI Taxonomy" id="284030"/>
    <lineage>
        <taxon>Bacteria</taxon>
        <taxon>Bacillati</taxon>
        <taxon>Actinomycetota</taxon>
        <taxon>Actinomycetes</taxon>
        <taxon>Kitasatosporales</taxon>
        <taxon>Streptomycetaceae</taxon>
        <taxon>Streptomyces</taxon>
    </lineage>
</organism>
<dbReference type="EMBL" id="BAAATL010000020">
    <property type="protein sequence ID" value="GAA2490728.1"/>
    <property type="molecule type" value="Genomic_DNA"/>
</dbReference>
<sequence>MAGLDTNISPAGVQSGDAEMAALPEPLAVLFDSSRTAMQPTLLKIRKLLKAHSIAVPPAVIPPSRPSRLRFKP</sequence>
<dbReference type="RefSeq" id="WP_346082079.1">
    <property type="nucleotide sequence ID" value="NZ_BAAATL010000020.1"/>
</dbReference>
<name>A0ABP5Z3U2_9ACTN</name>
<reference evidence="2" key="1">
    <citation type="journal article" date="2019" name="Int. J. Syst. Evol. Microbiol.">
        <title>The Global Catalogue of Microorganisms (GCM) 10K type strain sequencing project: providing services to taxonomists for standard genome sequencing and annotation.</title>
        <authorList>
            <consortium name="The Broad Institute Genomics Platform"/>
            <consortium name="The Broad Institute Genome Sequencing Center for Infectious Disease"/>
            <person name="Wu L."/>
            <person name="Ma J."/>
        </authorList>
    </citation>
    <scope>NUCLEOTIDE SEQUENCE [LARGE SCALE GENOMIC DNA]</scope>
    <source>
        <strain evidence="2">JCM 6923</strain>
    </source>
</reference>